<comment type="pathway">
    <text evidence="1">Lipid metabolism; butanoate metabolism.</text>
</comment>
<gene>
    <name evidence="8" type="ordered locus">Desor_2974</name>
</gene>
<evidence type="ECO:0000256" key="2">
    <source>
        <dbReference type="ARBA" id="ARBA00005254"/>
    </source>
</evidence>
<dbReference type="RefSeq" id="WP_014185308.1">
    <property type="nucleotide sequence ID" value="NC_016584.1"/>
</dbReference>
<dbReference type="Proteomes" id="UP000006346">
    <property type="component" value="Chromosome"/>
</dbReference>
<dbReference type="Gene3D" id="1.10.12.10">
    <property type="entry name" value="Lyase 2-enoyl-coa Hydratase, Chain A, domain 2"/>
    <property type="match status" value="1"/>
</dbReference>
<comment type="similarity">
    <text evidence="2 7">Belongs to the enoyl-CoA hydratase/isomerase family.</text>
</comment>
<dbReference type="FunFam" id="3.90.226.10:FF:000009">
    <property type="entry name" value="Carnitinyl-CoA dehydratase"/>
    <property type="match status" value="1"/>
</dbReference>
<evidence type="ECO:0000256" key="6">
    <source>
        <dbReference type="ARBA" id="ARBA00067035"/>
    </source>
</evidence>
<dbReference type="HOGENOM" id="CLU_009834_7_6_9"/>
<dbReference type="PANTHER" id="PTHR11941:SF54">
    <property type="entry name" value="ENOYL-COA HYDRATASE, MITOCHONDRIAL"/>
    <property type="match status" value="1"/>
</dbReference>
<dbReference type="eggNOG" id="COG1024">
    <property type="taxonomic scope" value="Bacteria"/>
</dbReference>
<evidence type="ECO:0000313" key="9">
    <source>
        <dbReference type="Proteomes" id="UP000006346"/>
    </source>
</evidence>
<sequence length="260" mass="28152">MTYTTILVERLEQEKVGLITLNRPEVRNAIDYVLRQEVYQAIAEWEPDPGVRAIIITGGDKVFSAGADIAAMVNQTAHEAFNRISLWELSAKMMSSRKPIIAAIAGFALGGGCELALSCDIRIAAESAKMGQSEINIGIIPGGGGLSRLPKLVGIGKAKELVFTGKPISAQEALRINLINKVVPDENLMEEALNMAKDIAKHSSVALGLAKYALENAMNMDSYTAESIENACFSLAFASDDQKEGMKAFLEKRKPFYQGK</sequence>
<evidence type="ECO:0000256" key="1">
    <source>
        <dbReference type="ARBA" id="ARBA00005086"/>
    </source>
</evidence>
<dbReference type="EMBL" id="CP003108">
    <property type="protein sequence ID" value="AET68500.1"/>
    <property type="molecule type" value="Genomic_DNA"/>
</dbReference>
<accession>G7WGR4</accession>
<dbReference type="InterPro" id="IPR014748">
    <property type="entry name" value="Enoyl-CoA_hydra_C"/>
</dbReference>
<dbReference type="SUPFAM" id="SSF52096">
    <property type="entry name" value="ClpP/crotonase"/>
    <property type="match status" value="1"/>
</dbReference>
<dbReference type="CDD" id="cd06558">
    <property type="entry name" value="crotonase-like"/>
    <property type="match status" value="1"/>
</dbReference>
<comment type="catalytic activity">
    <reaction evidence="5">
        <text>a short-chain (3S)-3-hydroxyacyl-CoA = a short-chain (2E)-enoyl-CoA + H2O</text>
        <dbReference type="Rhea" id="RHEA:52664"/>
        <dbReference type="ChEBI" id="CHEBI:15377"/>
        <dbReference type="ChEBI" id="CHEBI:87488"/>
        <dbReference type="ChEBI" id="CHEBI:136760"/>
        <dbReference type="EC" id="4.2.1.150"/>
    </reaction>
</comment>
<comment type="subunit">
    <text evidence="3">Homotetramer.</text>
</comment>
<dbReference type="PROSITE" id="PS00166">
    <property type="entry name" value="ENOYL_COA_HYDRATASE"/>
    <property type="match status" value="1"/>
</dbReference>
<dbReference type="GO" id="GO:0006635">
    <property type="term" value="P:fatty acid beta-oxidation"/>
    <property type="evidence" value="ECO:0007669"/>
    <property type="project" value="TreeGrafter"/>
</dbReference>
<evidence type="ECO:0000256" key="7">
    <source>
        <dbReference type="RuleBase" id="RU003707"/>
    </source>
</evidence>
<dbReference type="AlphaFoldDB" id="G7WGR4"/>
<evidence type="ECO:0000313" key="8">
    <source>
        <dbReference type="EMBL" id="AET68500.1"/>
    </source>
</evidence>
<evidence type="ECO:0000256" key="4">
    <source>
        <dbReference type="ARBA" id="ARBA00023239"/>
    </source>
</evidence>
<protein>
    <recommendedName>
        <fullName evidence="6">short-chain-enoyl-CoA hydratase</fullName>
        <ecNumber evidence="6">4.2.1.150</ecNumber>
    </recommendedName>
</protein>
<dbReference type="InterPro" id="IPR001753">
    <property type="entry name" value="Enoyl-CoA_hydra/iso"/>
</dbReference>
<dbReference type="GO" id="GO:0018812">
    <property type="term" value="F:3-hydroxyacyl-CoA dehydratase activity"/>
    <property type="evidence" value="ECO:0007669"/>
    <property type="project" value="UniProtKB-EC"/>
</dbReference>
<keyword evidence="4" id="KW-0456">Lyase</keyword>
<dbReference type="InterPro" id="IPR029045">
    <property type="entry name" value="ClpP/crotonase-like_dom_sf"/>
</dbReference>
<dbReference type="Pfam" id="PF00378">
    <property type="entry name" value="ECH_1"/>
    <property type="match status" value="1"/>
</dbReference>
<dbReference type="PATRIC" id="fig|768706.3.peg.2987"/>
<reference evidence="8 9" key="2">
    <citation type="journal article" date="2012" name="J. Bacteriol.">
        <title>Complete genome sequences of Desulfosporosinus orientis DSM765T, Desulfosporosinus youngiae DSM17734T, Desulfosporosinus meridiei DSM13257T, and Desulfosporosinus acidiphilus DSM22704T.</title>
        <authorList>
            <person name="Pester M."/>
            <person name="Brambilla E."/>
            <person name="Alazard D."/>
            <person name="Rattei T."/>
            <person name="Weinmaier T."/>
            <person name="Han J."/>
            <person name="Lucas S."/>
            <person name="Lapidus A."/>
            <person name="Cheng J.F."/>
            <person name="Goodwin L."/>
            <person name="Pitluck S."/>
            <person name="Peters L."/>
            <person name="Ovchinnikova G."/>
            <person name="Teshima H."/>
            <person name="Detter J.C."/>
            <person name="Han C.S."/>
            <person name="Tapia R."/>
            <person name="Land M.L."/>
            <person name="Hauser L."/>
            <person name="Kyrpides N.C."/>
            <person name="Ivanova N.N."/>
            <person name="Pagani I."/>
            <person name="Huntmann M."/>
            <person name="Wei C.L."/>
            <person name="Davenport K.W."/>
            <person name="Daligault H."/>
            <person name="Chain P.S."/>
            <person name="Chen A."/>
            <person name="Mavromatis K."/>
            <person name="Markowitz V."/>
            <person name="Szeto E."/>
            <person name="Mikhailova N."/>
            <person name="Pati A."/>
            <person name="Wagner M."/>
            <person name="Woyke T."/>
            <person name="Ollivier B."/>
            <person name="Klenk H.P."/>
            <person name="Spring S."/>
            <person name="Loy A."/>
        </authorList>
    </citation>
    <scope>NUCLEOTIDE SEQUENCE [LARGE SCALE GENOMIC DNA]</scope>
    <source>
        <strain evidence="9">ATCC 19365 / DSM 765 / NCIMB 8382 / VKM B-1628</strain>
    </source>
</reference>
<dbReference type="PANTHER" id="PTHR11941">
    <property type="entry name" value="ENOYL-COA HYDRATASE-RELATED"/>
    <property type="match status" value="1"/>
</dbReference>
<dbReference type="EC" id="4.2.1.150" evidence="6"/>
<dbReference type="KEGG" id="dor:Desor_2974"/>
<evidence type="ECO:0000256" key="3">
    <source>
        <dbReference type="ARBA" id="ARBA00011881"/>
    </source>
</evidence>
<proteinExistence type="inferred from homology"/>
<dbReference type="OrthoDB" id="9775794at2"/>
<name>G7WGR4_DESOD</name>
<dbReference type="STRING" id="768706.Desor_2974"/>
<evidence type="ECO:0000256" key="5">
    <source>
        <dbReference type="ARBA" id="ARBA00050624"/>
    </source>
</evidence>
<dbReference type="Gene3D" id="3.90.226.10">
    <property type="entry name" value="2-enoyl-CoA Hydratase, Chain A, domain 1"/>
    <property type="match status" value="1"/>
</dbReference>
<dbReference type="InterPro" id="IPR018376">
    <property type="entry name" value="Enoyl-CoA_hyd/isom_CS"/>
</dbReference>
<keyword evidence="9" id="KW-1185">Reference proteome</keyword>
<dbReference type="FunFam" id="1.10.12.10:FF:000001">
    <property type="entry name" value="Probable enoyl-CoA hydratase, mitochondrial"/>
    <property type="match status" value="1"/>
</dbReference>
<reference evidence="9" key="1">
    <citation type="submission" date="2011-11" db="EMBL/GenBank/DDBJ databases">
        <title>Complete sequence of Desulfosporosinus orientis DSM 765.</title>
        <authorList>
            <person name="Lucas S."/>
            <person name="Han J."/>
            <person name="Lapidus A."/>
            <person name="Cheng J.-F."/>
            <person name="Goodwin L."/>
            <person name="Pitluck S."/>
            <person name="Peters L."/>
            <person name="Ovchinnikova G."/>
            <person name="Teshima H."/>
            <person name="Detter J.C."/>
            <person name="Han C."/>
            <person name="Tapia R."/>
            <person name="Land M."/>
            <person name="Hauser L."/>
            <person name="Kyrpides N."/>
            <person name="Ivanova N."/>
            <person name="Pagani I."/>
            <person name="Pester M."/>
            <person name="Spring S."/>
            <person name="Ollivier B."/>
            <person name="Rattei T."/>
            <person name="Klenk H.-P."/>
            <person name="Wagner M."/>
            <person name="Loy A."/>
            <person name="Woyke T."/>
        </authorList>
    </citation>
    <scope>NUCLEOTIDE SEQUENCE [LARGE SCALE GENOMIC DNA]</scope>
    <source>
        <strain evidence="9">ATCC 19365 / DSM 765 / NCIMB 8382 / VKM B-1628</strain>
    </source>
</reference>
<organism evidence="8 9">
    <name type="scientific">Desulfosporosinus orientis (strain ATCC 19365 / DSM 765 / NCIMB 8382 / VKM B-1628 / Singapore I)</name>
    <name type="common">Desulfotomaculum orientis</name>
    <dbReference type="NCBI Taxonomy" id="768706"/>
    <lineage>
        <taxon>Bacteria</taxon>
        <taxon>Bacillati</taxon>
        <taxon>Bacillota</taxon>
        <taxon>Clostridia</taxon>
        <taxon>Eubacteriales</taxon>
        <taxon>Desulfitobacteriaceae</taxon>
        <taxon>Desulfosporosinus</taxon>
    </lineage>
</organism>